<sequence>MSHVQVTPEVALREAMIENQFLKNRVLILSQQCADRDRRIAELEAASEPPADQD</sequence>
<evidence type="ECO:0000313" key="1">
    <source>
        <dbReference type="EMBL" id="GGA65753.1"/>
    </source>
</evidence>
<proteinExistence type="predicted"/>
<dbReference type="RefSeq" id="WP_164734829.1">
    <property type="nucleotide sequence ID" value="NZ_BMKB01000023.1"/>
</dbReference>
<organism evidence="1 2">
    <name type="scientific">Pelagibacterium lentulum</name>
    <dbReference type="NCBI Taxonomy" id="2029865"/>
    <lineage>
        <taxon>Bacteria</taxon>
        <taxon>Pseudomonadati</taxon>
        <taxon>Pseudomonadota</taxon>
        <taxon>Alphaproteobacteria</taxon>
        <taxon>Hyphomicrobiales</taxon>
        <taxon>Devosiaceae</taxon>
        <taxon>Pelagibacterium</taxon>
    </lineage>
</organism>
<reference evidence="1 2" key="1">
    <citation type="journal article" date="2014" name="Int. J. Syst. Evol. Microbiol.">
        <title>Complete genome sequence of Corynebacterium casei LMG S-19264T (=DSM 44701T), isolated from a smear-ripened cheese.</title>
        <authorList>
            <consortium name="US DOE Joint Genome Institute (JGI-PGF)"/>
            <person name="Walter F."/>
            <person name="Albersmeier A."/>
            <person name="Kalinowski J."/>
            <person name="Ruckert C."/>
        </authorList>
    </citation>
    <scope>NUCLEOTIDE SEQUENCE [LARGE SCALE GENOMIC DNA]</scope>
    <source>
        <strain evidence="1 2">CGMCC 1.15896</strain>
    </source>
</reference>
<dbReference type="Proteomes" id="UP000596977">
    <property type="component" value="Unassembled WGS sequence"/>
</dbReference>
<evidence type="ECO:0000313" key="2">
    <source>
        <dbReference type="Proteomes" id="UP000596977"/>
    </source>
</evidence>
<protein>
    <submittedName>
        <fullName evidence="1">Uncharacterized protein</fullName>
    </submittedName>
</protein>
<name>A0A916RRD4_9HYPH</name>
<keyword evidence="2" id="KW-1185">Reference proteome</keyword>
<gene>
    <name evidence="1" type="ORF">GCM10011499_40140</name>
</gene>
<comment type="caution">
    <text evidence="1">The sequence shown here is derived from an EMBL/GenBank/DDBJ whole genome shotgun (WGS) entry which is preliminary data.</text>
</comment>
<dbReference type="EMBL" id="BMKB01000023">
    <property type="protein sequence ID" value="GGA65753.1"/>
    <property type="molecule type" value="Genomic_DNA"/>
</dbReference>
<dbReference type="AlphaFoldDB" id="A0A916RRD4"/>
<accession>A0A916RRD4</accession>